<organism evidence="1 2">
    <name type="scientific">Peribacillus simplex</name>
    <dbReference type="NCBI Taxonomy" id="1478"/>
    <lineage>
        <taxon>Bacteria</taxon>
        <taxon>Bacillati</taxon>
        <taxon>Bacillota</taxon>
        <taxon>Bacilli</taxon>
        <taxon>Bacillales</taxon>
        <taxon>Bacillaceae</taxon>
        <taxon>Peribacillus</taxon>
    </lineage>
</organism>
<evidence type="ECO:0000313" key="2">
    <source>
        <dbReference type="Proteomes" id="UP000182110"/>
    </source>
</evidence>
<comment type="caution">
    <text evidence="1">The sequence shown here is derived from an EMBL/GenBank/DDBJ whole genome shotgun (WGS) entry which is preliminary data.</text>
</comment>
<proteinExistence type="predicted"/>
<gene>
    <name evidence="1" type="ORF">BN1180_01083</name>
</gene>
<sequence>MGSFTLCSNWDIGTIISPETEFHLRVYQERRGVTFLTYKFYEVFPEVKGKHGELIVSASSERRLKE</sequence>
<evidence type="ECO:0000313" key="1">
    <source>
        <dbReference type="EMBL" id="CEG30950.1"/>
    </source>
</evidence>
<protein>
    <submittedName>
        <fullName evidence="1">Uncharacterized protein</fullName>
    </submittedName>
</protein>
<dbReference type="AlphaFoldDB" id="A0AAN2PG98"/>
<dbReference type="EMBL" id="CCXW01000001">
    <property type="protein sequence ID" value="CEG30950.1"/>
    <property type="molecule type" value="Genomic_DNA"/>
</dbReference>
<dbReference type="Proteomes" id="UP000182110">
    <property type="component" value="Unassembled WGS sequence"/>
</dbReference>
<reference evidence="1 2" key="1">
    <citation type="journal article" date="2014" name="Genome Announc.">
        <title>Genome Sequence of Bacillus simplex Strain P558, Isolated from a Human Fecal Sample.</title>
        <authorList>
            <person name="Croce O."/>
            <person name="Hugon P."/>
            <person name="Lagier J.C."/>
            <person name="Bibi F."/>
            <person name="Robert C."/>
            <person name="Azhar E.I."/>
            <person name="Raoult D."/>
            <person name="Fournier P.E."/>
        </authorList>
    </citation>
    <scope>NUCLEOTIDE SEQUENCE [LARGE SCALE GENOMIC DNA]</scope>
    <source>
        <strain evidence="1 2">P558</strain>
    </source>
</reference>
<keyword evidence="2" id="KW-1185">Reference proteome</keyword>
<name>A0AAN2PG98_9BACI</name>
<accession>A0AAN2PG98</accession>